<name>A0ABY3RS46_9MICO</name>
<organism evidence="3 4">
    <name type="scientific">Microbacterium resistens</name>
    <dbReference type="NCBI Taxonomy" id="156977"/>
    <lineage>
        <taxon>Bacteria</taxon>
        <taxon>Bacillati</taxon>
        <taxon>Actinomycetota</taxon>
        <taxon>Actinomycetes</taxon>
        <taxon>Micrococcales</taxon>
        <taxon>Microbacteriaceae</taxon>
        <taxon>Microbacterium</taxon>
    </lineage>
</organism>
<dbReference type="EMBL" id="CP082781">
    <property type="protein sequence ID" value="UGS26789.1"/>
    <property type="molecule type" value="Genomic_DNA"/>
</dbReference>
<evidence type="ECO:0000313" key="3">
    <source>
        <dbReference type="EMBL" id="UGS26789.1"/>
    </source>
</evidence>
<feature type="transmembrane region" description="Helical" evidence="2">
    <location>
        <begin position="27"/>
        <end position="52"/>
    </location>
</feature>
<keyword evidence="2" id="KW-1133">Transmembrane helix</keyword>
<evidence type="ECO:0000256" key="1">
    <source>
        <dbReference type="SAM" id="MobiDB-lite"/>
    </source>
</evidence>
<evidence type="ECO:0000313" key="4">
    <source>
        <dbReference type="Proteomes" id="UP001199642"/>
    </source>
</evidence>
<protein>
    <submittedName>
        <fullName evidence="3">Uncharacterized protein</fullName>
    </submittedName>
</protein>
<dbReference type="RefSeq" id="WP_231820367.1">
    <property type="nucleotide sequence ID" value="NZ_CP082781.1"/>
</dbReference>
<dbReference type="Proteomes" id="UP001199642">
    <property type="component" value="Chromosome"/>
</dbReference>
<keyword evidence="2" id="KW-0472">Membrane</keyword>
<accession>A0ABY3RS46</accession>
<reference evidence="3 4" key="1">
    <citation type="submission" date="2023-01" db="EMBL/GenBank/DDBJ databases">
        <title>Characterization of estradiol degrading bacteria Microbacterium sp. MZT7 and reveal degrading genes through genome analysis.</title>
        <authorList>
            <person name="Hao P."/>
            <person name="Gao Y."/>
        </authorList>
    </citation>
    <scope>NUCLEOTIDE SEQUENCE [LARGE SCALE GENOMIC DNA]</scope>
    <source>
        <strain evidence="3 4">MZT7</strain>
    </source>
</reference>
<keyword evidence="4" id="KW-1185">Reference proteome</keyword>
<proteinExistence type="predicted"/>
<keyword evidence="2" id="KW-0812">Transmembrane</keyword>
<feature type="compositionally biased region" description="Low complexity" evidence="1">
    <location>
        <begin position="65"/>
        <end position="79"/>
    </location>
</feature>
<feature type="region of interest" description="Disordered" evidence="1">
    <location>
        <begin position="60"/>
        <end position="79"/>
    </location>
</feature>
<gene>
    <name evidence="3" type="ORF">K8F61_00705</name>
</gene>
<evidence type="ECO:0000256" key="2">
    <source>
        <dbReference type="SAM" id="Phobius"/>
    </source>
</evidence>
<sequence>MVASAAPEGDARGDAAGPGRPGGPGRLLLALMIAGGVLLVTTLGLGVAVLALSGARADAGPPAPTASASASPTPSPTVSIPVPDLQEVQGFEIGVVSDLDIGDVVMAKAPTGEFSSIHAVIVNPAETATDAFFDVTSYDAEGGIVARFPATAYLLPGQRSLLTGILPRDLTEVSRILVEQTRGGEAEAVAAGTVELKDVRSAEDGRVQAQFVSTLDRPAPLADVYVVGFDGDDIFAVGQTVVDIPAGGEFGATLSMYLATKGDPAEFTEIPADAEYEAFFEMERPR</sequence>